<gene>
    <name evidence="1" type="ORF">AQJ46_44715</name>
</gene>
<dbReference type="Gene3D" id="3.20.20.30">
    <property type="entry name" value="Luciferase-like domain"/>
    <property type="match status" value="1"/>
</dbReference>
<dbReference type="STRING" id="58343.AQJ46_44715"/>
<evidence type="ECO:0000313" key="1">
    <source>
        <dbReference type="EMBL" id="KUN58091.1"/>
    </source>
</evidence>
<dbReference type="SUPFAM" id="SSF51679">
    <property type="entry name" value="Bacterial luciferase-like"/>
    <property type="match status" value="1"/>
</dbReference>
<sequence length="102" mass="11279">MVDASHGLEHEHRMMAEGLAELGRPAPSRADHAATYGPDGMVFVGSPDEITDRILHLHELLGHIRQILQMDVGGMPQRDFLRAIELLGTKVLPQIRAELVQP</sequence>
<protein>
    <recommendedName>
        <fullName evidence="3">Luciferase-like domain-containing protein</fullName>
    </recommendedName>
</protein>
<evidence type="ECO:0000313" key="2">
    <source>
        <dbReference type="Proteomes" id="UP000053669"/>
    </source>
</evidence>
<dbReference type="EMBL" id="LMWU01000065">
    <property type="protein sequence ID" value="KUN58091.1"/>
    <property type="molecule type" value="Genomic_DNA"/>
</dbReference>
<accession>A0A117QWK6</accession>
<dbReference type="AlphaFoldDB" id="A0A117QWK6"/>
<reference evidence="1 2" key="1">
    <citation type="submission" date="2015-10" db="EMBL/GenBank/DDBJ databases">
        <title>Draft genome sequence of Streptomyces canus DSM 40017, type strain for the species Streptomyces canus.</title>
        <authorList>
            <person name="Ruckert C."/>
            <person name="Winkler A."/>
            <person name="Kalinowski J."/>
            <person name="Kampfer P."/>
            <person name="Glaeser S."/>
        </authorList>
    </citation>
    <scope>NUCLEOTIDE SEQUENCE [LARGE SCALE GENOMIC DNA]</scope>
    <source>
        <strain evidence="1 2">DSM 40017</strain>
    </source>
</reference>
<organism evidence="1 2">
    <name type="scientific">Streptomyces canus</name>
    <dbReference type="NCBI Taxonomy" id="58343"/>
    <lineage>
        <taxon>Bacteria</taxon>
        <taxon>Bacillati</taxon>
        <taxon>Actinomycetota</taxon>
        <taxon>Actinomycetes</taxon>
        <taxon>Kitasatosporales</taxon>
        <taxon>Streptomycetaceae</taxon>
        <taxon>Streptomyces</taxon>
        <taxon>Streptomyces aurantiacus group</taxon>
    </lineage>
</organism>
<dbReference type="Proteomes" id="UP000053669">
    <property type="component" value="Unassembled WGS sequence"/>
</dbReference>
<comment type="caution">
    <text evidence="1">The sequence shown here is derived from an EMBL/GenBank/DDBJ whole genome shotgun (WGS) entry which is preliminary data.</text>
</comment>
<evidence type="ECO:0008006" key="3">
    <source>
        <dbReference type="Google" id="ProtNLM"/>
    </source>
</evidence>
<dbReference type="GO" id="GO:0016705">
    <property type="term" value="F:oxidoreductase activity, acting on paired donors, with incorporation or reduction of molecular oxygen"/>
    <property type="evidence" value="ECO:0007669"/>
    <property type="project" value="InterPro"/>
</dbReference>
<name>A0A117QWK6_9ACTN</name>
<dbReference type="InterPro" id="IPR036661">
    <property type="entry name" value="Luciferase-like_sf"/>
</dbReference>
<dbReference type="RefSeq" id="WP_059211100.1">
    <property type="nucleotide sequence ID" value="NZ_KQ948677.1"/>
</dbReference>
<proteinExistence type="predicted"/>